<proteinExistence type="predicted"/>
<evidence type="ECO:0000313" key="1">
    <source>
        <dbReference type="EMBL" id="MBX26417.1"/>
    </source>
</evidence>
<protein>
    <submittedName>
        <fullName evidence="1">Uncharacterized protein</fullName>
    </submittedName>
</protein>
<dbReference type="EMBL" id="GGEC01045933">
    <property type="protein sequence ID" value="MBX26417.1"/>
    <property type="molecule type" value="Transcribed_RNA"/>
</dbReference>
<name>A0A2P2M842_RHIMU</name>
<dbReference type="AlphaFoldDB" id="A0A2P2M842"/>
<sequence length="60" mass="6711">MRLQSLYREIPLKLLGGGPSSAGARDGRLASSRVYLTMIRAIKDSDQNKQEETNQIYLSL</sequence>
<accession>A0A2P2M842</accession>
<reference evidence="1" key="1">
    <citation type="submission" date="2018-02" db="EMBL/GenBank/DDBJ databases">
        <title>Rhizophora mucronata_Transcriptome.</title>
        <authorList>
            <person name="Meera S.P."/>
            <person name="Sreeshan A."/>
            <person name="Augustine A."/>
        </authorList>
    </citation>
    <scope>NUCLEOTIDE SEQUENCE</scope>
    <source>
        <tissue evidence="1">Leaf</tissue>
    </source>
</reference>
<organism evidence="1">
    <name type="scientific">Rhizophora mucronata</name>
    <name type="common">Asiatic mangrove</name>
    <dbReference type="NCBI Taxonomy" id="61149"/>
    <lineage>
        <taxon>Eukaryota</taxon>
        <taxon>Viridiplantae</taxon>
        <taxon>Streptophyta</taxon>
        <taxon>Embryophyta</taxon>
        <taxon>Tracheophyta</taxon>
        <taxon>Spermatophyta</taxon>
        <taxon>Magnoliopsida</taxon>
        <taxon>eudicotyledons</taxon>
        <taxon>Gunneridae</taxon>
        <taxon>Pentapetalae</taxon>
        <taxon>rosids</taxon>
        <taxon>fabids</taxon>
        <taxon>Malpighiales</taxon>
        <taxon>Rhizophoraceae</taxon>
        <taxon>Rhizophora</taxon>
    </lineage>
</organism>